<evidence type="ECO:0000259" key="11">
    <source>
        <dbReference type="Pfam" id="PF07715"/>
    </source>
</evidence>
<dbReference type="Proteomes" id="UP000192393">
    <property type="component" value="Unassembled WGS sequence"/>
</dbReference>
<evidence type="ECO:0000256" key="5">
    <source>
        <dbReference type="ARBA" id="ARBA00023077"/>
    </source>
</evidence>
<dbReference type="InterPro" id="IPR039426">
    <property type="entry name" value="TonB-dep_rcpt-like"/>
</dbReference>
<evidence type="ECO:0000256" key="2">
    <source>
        <dbReference type="ARBA" id="ARBA00022448"/>
    </source>
</evidence>
<dbReference type="InterPro" id="IPR023996">
    <property type="entry name" value="TonB-dep_OMP_SusC/RagA"/>
</dbReference>
<dbReference type="Pfam" id="PF07715">
    <property type="entry name" value="Plug"/>
    <property type="match status" value="1"/>
</dbReference>
<proteinExistence type="inferred from homology"/>
<dbReference type="AlphaFoldDB" id="A0A1W2C224"/>
<dbReference type="Pfam" id="PF00593">
    <property type="entry name" value="TonB_dep_Rec_b-barrel"/>
    <property type="match status" value="1"/>
</dbReference>
<keyword evidence="3 8" id="KW-1134">Transmembrane beta strand</keyword>
<evidence type="ECO:0000256" key="9">
    <source>
        <dbReference type="RuleBase" id="RU003357"/>
    </source>
</evidence>
<reference evidence="12 13" key="1">
    <citation type="submission" date="2017-04" db="EMBL/GenBank/DDBJ databases">
        <authorList>
            <person name="Afonso C.L."/>
            <person name="Miller P.J."/>
            <person name="Scott M.A."/>
            <person name="Spackman E."/>
            <person name="Goraichik I."/>
            <person name="Dimitrov K.M."/>
            <person name="Suarez D.L."/>
            <person name="Swayne D.E."/>
        </authorList>
    </citation>
    <scope>NUCLEOTIDE SEQUENCE [LARGE SCALE GENOMIC DNA]</scope>
    <source>
        <strain evidence="12 13">CGMCC 1.12708</strain>
    </source>
</reference>
<sequence>MRKILLTSIFVSIAGVLSAQEDSLRIDQYSVEELSDSLDGDFGLELEETVVVGYGTQKRGDLTSAVSSVKAEDIMKQPATTAMQSLQGKLSGVNVLNSDAPGATPTVIIRGMGTALNGMNPLYIVDGLVVSNINNINPNDIQSIDVLKDAASSAIYGVRGANGVVIVTTKRGRGKTRITYDAYAGVRNAMNMVDMAGTQEYVQYFNEAEAAAGGIEFLSTSQPYNTDWFDEVLNTGMFFNNSVAISGSSDNFGYYFGVDHFAEEGILDDNKFKRTTVRNNNDYKLFDNRLRISQNISATFTHEIPKPFGAIDLAYRQSPLMPVTFADGTWGVPNYNVETGVAGPIGQPMNSHGNPVANLYFNNEKINTTTLQGNLEATLDIVDGLSVTSRAGATKYWYNKRAFAPLLDQWLAADPTRTEAQYTGNKNSLTFNEIETFRWSWENFVTYTKSFGSHNLSAVVGVNAEEQSIGFFSNMTGYNVPVEEQYWSIHHATGETTIDQNNYTKKSLASYFGRLQYDFDKRYFITAIIRRDGSSTFYDNKDFWGTFPSISAAWNVTNEEFLKDNGVINFLKLRGGWGKLGNDNIPFIVNKINTSLESNSANYVFGPGQDLIFGAYLGSPVKDVSWEIVKEYGGGVDFEFLSGKLFGTADYYHKTTENAILKITPVYSSGFNEDFYDHAAEIVNKGYEFSLGWRDNTSSGLRYSVSGNINFNDNEIVSVLPAYEGMMGGSLGNGRLTKRLEAGQELGSWWMYEVEGIWQSDEEITNNPHIAGAQPGFLRYKDQNGDGVIDDRDKKFFGGYIPSYTYGVNLSLEYKGFDFSVTGYGVGGNKIYNGINNARIGGENVSMEMYNDRWTGAGTSNTNPGAYRDYEASNYYLEDGDYFRLSNVTLGYNFRDMFGAARNMRVYVTAQNLFMITKYSGFTPELTRNTGDQPYDGNPYGTTGVELSAYPTIRTFLAGVNFEF</sequence>
<feature type="domain" description="TonB-dependent receptor-like beta-barrel" evidence="10">
    <location>
        <begin position="354"/>
        <end position="822"/>
    </location>
</feature>
<dbReference type="NCBIfam" id="TIGR04057">
    <property type="entry name" value="SusC_RagA_signa"/>
    <property type="match status" value="1"/>
</dbReference>
<comment type="subcellular location">
    <subcellularLocation>
        <location evidence="1 8">Cell outer membrane</location>
        <topology evidence="1 8">Multi-pass membrane protein</topology>
    </subcellularLocation>
</comment>
<keyword evidence="5 9" id="KW-0798">TonB box</keyword>
<keyword evidence="6 8" id="KW-0472">Membrane</keyword>
<evidence type="ECO:0000256" key="7">
    <source>
        <dbReference type="ARBA" id="ARBA00023237"/>
    </source>
</evidence>
<evidence type="ECO:0000313" key="12">
    <source>
        <dbReference type="EMBL" id="SMC79200.1"/>
    </source>
</evidence>
<dbReference type="InterPro" id="IPR037066">
    <property type="entry name" value="Plug_dom_sf"/>
</dbReference>
<dbReference type="NCBIfam" id="TIGR04056">
    <property type="entry name" value="OMP_RagA_SusC"/>
    <property type="match status" value="1"/>
</dbReference>
<evidence type="ECO:0000256" key="6">
    <source>
        <dbReference type="ARBA" id="ARBA00023136"/>
    </source>
</evidence>
<evidence type="ECO:0000256" key="8">
    <source>
        <dbReference type="PROSITE-ProRule" id="PRU01360"/>
    </source>
</evidence>
<dbReference type="RefSeq" id="WP_084017949.1">
    <property type="nucleotide sequence ID" value="NZ_FWXS01000008.1"/>
</dbReference>
<dbReference type="STRING" id="1434700.SAMN06296427_10871"/>
<dbReference type="PROSITE" id="PS52016">
    <property type="entry name" value="TONB_DEPENDENT_REC_3"/>
    <property type="match status" value="1"/>
</dbReference>
<comment type="similarity">
    <text evidence="8 9">Belongs to the TonB-dependent receptor family.</text>
</comment>
<dbReference type="GO" id="GO:0009279">
    <property type="term" value="C:cell outer membrane"/>
    <property type="evidence" value="ECO:0007669"/>
    <property type="project" value="UniProtKB-SubCell"/>
</dbReference>
<evidence type="ECO:0000256" key="4">
    <source>
        <dbReference type="ARBA" id="ARBA00022692"/>
    </source>
</evidence>
<protein>
    <submittedName>
        <fullName evidence="12">TonB-linked outer membrane protein, SusC/RagA family</fullName>
    </submittedName>
</protein>
<dbReference type="InterPro" id="IPR012910">
    <property type="entry name" value="Plug_dom"/>
</dbReference>
<dbReference type="OrthoDB" id="9768177at2"/>
<keyword evidence="2 8" id="KW-0813">Transport</keyword>
<accession>A0A1W2C224</accession>
<keyword evidence="4 8" id="KW-0812">Transmembrane</keyword>
<gene>
    <name evidence="12" type="ORF">SAMN06296427_10871</name>
</gene>
<dbReference type="SUPFAM" id="SSF56935">
    <property type="entry name" value="Porins"/>
    <property type="match status" value="1"/>
</dbReference>
<dbReference type="InterPro" id="IPR000531">
    <property type="entry name" value="Beta-barrel_TonB"/>
</dbReference>
<dbReference type="Gene3D" id="2.170.130.10">
    <property type="entry name" value="TonB-dependent receptor, plug domain"/>
    <property type="match status" value="1"/>
</dbReference>
<dbReference type="Gene3D" id="2.40.170.20">
    <property type="entry name" value="TonB-dependent receptor, beta-barrel domain"/>
    <property type="match status" value="1"/>
</dbReference>
<dbReference type="InterPro" id="IPR036942">
    <property type="entry name" value="Beta-barrel_TonB_sf"/>
</dbReference>
<evidence type="ECO:0000313" key="13">
    <source>
        <dbReference type="Proteomes" id="UP000192393"/>
    </source>
</evidence>
<evidence type="ECO:0000256" key="1">
    <source>
        <dbReference type="ARBA" id="ARBA00004571"/>
    </source>
</evidence>
<keyword evidence="7 8" id="KW-0998">Cell outer membrane</keyword>
<evidence type="ECO:0000259" key="10">
    <source>
        <dbReference type="Pfam" id="PF00593"/>
    </source>
</evidence>
<organism evidence="12 13">
    <name type="scientific">Moheibacter sediminis</name>
    <dbReference type="NCBI Taxonomy" id="1434700"/>
    <lineage>
        <taxon>Bacteria</taxon>
        <taxon>Pseudomonadati</taxon>
        <taxon>Bacteroidota</taxon>
        <taxon>Flavobacteriia</taxon>
        <taxon>Flavobacteriales</taxon>
        <taxon>Weeksellaceae</taxon>
        <taxon>Moheibacter</taxon>
    </lineage>
</organism>
<dbReference type="EMBL" id="FWXS01000008">
    <property type="protein sequence ID" value="SMC79200.1"/>
    <property type="molecule type" value="Genomic_DNA"/>
</dbReference>
<dbReference type="InterPro" id="IPR023997">
    <property type="entry name" value="TonB-dep_OMP_SusC/RagA_CS"/>
</dbReference>
<feature type="domain" description="TonB-dependent receptor plug" evidence="11">
    <location>
        <begin position="61"/>
        <end position="164"/>
    </location>
</feature>
<evidence type="ECO:0000256" key="3">
    <source>
        <dbReference type="ARBA" id="ARBA00022452"/>
    </source>
</evidence>
<keyword evidence="13" id="KW-1185">Reference proteome</keyword>
<name>A0A1W2C224_9FLAO</name>